<accession>A0A0F7LRM0</accession>
<dbReference type="PATRIC" id="fig|230089.6.peg.4540"/>
<proteinExistence type="predicted"/>
<dbReference type="OrthoDB" id="111944at2"/>
<protein>
    <recommendedName>
        <fullName evidence="3">DUF2384 domain-containing protein</fullName>
    </recommendedName>
</protein>
<dbReference type="EMBL" id="CP011104">
    <property type="protein sequence ID" value="AKH65320.1"/>
    <property type="molecule type" value="Genomic_DNA"/>
</dbReference>
<organism evidence="1 2">
    <name type="scientific">Photorhabdus thracensis</name>
    <dbReference type="NCBI Taxonomy" id="230089"/>
    <lineage>
        <taxon>Bacteria</taxon>
        <taxon>Pseudomonadati</taxon>
        <taxon>Pseudomonadota</taxon>
        <taxon>Gammaproteobacteria</taxon>
        <taxon>Enterobacterales</taxon>
        <taxon>Morganellaceae</taxon>
        <taxon>Photorhabdus</taxon>
    </lineage>
</organism>
<evidence type="ECO:0008006" key="3">
    <source>
        <dbReference type="Google" id="ProtNLM"/>
    </source>
</evidence>
<dbReference type="AlphaFoldDB" id="A0A0F7LRM0"/>
<reference evidence="2" key="2">
    <citation type="submission" date="2015-03" db="EMBL/GenBank/DDBJ databases">
        <title>Genome sequence of Azospirillum thiophilum strain DSM 21654T.</title>
        <authorList>
            <person name="Kwak Y."/>
            <person name="Shin J.-H."/>
        </authorList>
    </citation>
    <scope>NUCLEOTIDE SEQUENCE [LARGE SCALE GENOMIC DNA]</scope>
    <source>
        <strain evidence="2">DSM 15199</strain>
    </source>
</reference>
<sequence>MITKSQDKSKNVSFSFLSMDTDITELSNNNNDIDKHINLSEIPSDEADQYVVVKLPRAIDYYDVKLAIASAVTAVTTFNKHKQLSFVTKLSEIEFTSRNEARLEKLKNQILTDSKWLTASELSKLAGSKSVNPSAAANRLKKSKKIFALPINGKDLFPLYALDEGGQPLPVIKKIIELFGNKKTPWSIAIWFGTPNGWLSNKKPKDLLLTQLDDVYMAAREEIEGPCHG</sequence>
<reference evidence="1 2" key="1">
    <citation type="journal article" date="2015" name="J. Biotechnol.">
        <title>Complete genome sequence of Photorhabdus temperata subsp. thracensis 39-8(T), an entomopathogenic bacterium for the improved commercial bioinsecticide.</title>
        <authorList>
            <person name="Kwak Y."/>
            <person name="Shin J.H."/>
        </authorList>
    </citation>
    <scope>NUCLEOTIDE SEQUENCE [LARGE SCALE GENOMIC DNA]</scope>
    <source>
        <strain evidence="1 2">DSM 15199</strain>
    </source>
</reference>
<name>A0A0F7LRM0_9GAMM</name>
<dbReference type="Proteomes" id="UP000034866">
    <property type="component" value="Chromosome"/>
</dbReference>
<gene>
    <name evidence="1" type="ORF">VY86_20155</name>
</gene>
<dbReference type="STRING" id="230089.VY86_20155"/>
<keyword evidence="2" id="KW-1185">Reference proteome</keyword>
<evidence type="ECO:0000313" key="2">
    <source>
        <dbReference type="Proteomes" id="UP000034866"/>
    </source>
</evidence>
<dbReference type="KEGG" id="ptt:VY86_20155"/>
<evidence type="ECO:0000313" key="1">
    <source>
        <dbReference type="EMBL" id="AKH65320.1"/>
    </source>
</evidence>
<dbReference type="RefSeq" id="WP_046976296.1">
    <property type="nucleotide sequence ID" value="NZ_CAWQPG010000333.1"/>
</dbReference>